<evidence type="ECO:0000313" key="13">
    <source>
        <dbReference type="Proteomes" id="UP000476030"/>
    </source>
</evidence>
<accession>A0A6L8WD79</accession>
<keyword evidence="7 11" id="KW-1133">Transmembrane helix</keyword>
<evidence type="ECO:0000256" key="2">
    <source>
        <dbReference type="ARBA" id="ARBA00011262"/>
    </source>
</evidence>
<dbReference type="AlphaFoldDB" id="A0A6L8WD79"/>
<feature type="transmembrane region" description="Helical" evidence="11">
    <location>
        <begin position="158"/>
        <end position="180"/>
    </location>
</feature>
<evidence type="ECO:0000256" key="7">
    <source>
        <dbReference type="ARBA" id="ARBA00022989"/>
    </source>
</evidence>
<feature type="transmembrane region" description="Helical" evidence="11">
    <location>
        <begin position="264"/>
        <end position="282"/>
    </location>
</feature>
<comment type="function">
    <text evidence="9">Part of the ABC transporter complex LsrABCD involved in autoinducer 2 (AI-2) import. Probably responsible for the translocation of the substrate across the membrane.</text>
</comment>
<evidence type="ECO:0000313" key="12">
    <source>
        <dbReference type="EMBL" id="MZR32332.1"/>
    </source>
</evidence>
<dbReference type="Proteomes" id="UP000476030">
    <property type="component" value="Unassembled WGS sequence"/>
</dbReference>
<comment type="caution">
    <text evidence="12">The sequence shown here is derived from an EMBL/GenBank/DDBJ whole genome shotgun (WGS) entry which is preliminary data.</text>
</comment>
<dbReference type="PANTHER" id="PTHR32196:SF71">
    <property type="entry name" value="AUTOINDUCER 2 IMPORT SYSTEM PERMEASE PROTEIN LSRD"/>
    <property type="match status" value="1"/>
</dbReference>
<evidence type="ECO:0000256" key="4">
    <source>
        <dbReference type="ARBA" id="ARBA00022475"/>
    </source>
</evidence>
<keyword evidence="13" id="KW-1185">Reference proteome</keyword>
<evidence type="ECO:0000256" key="1">
    <source>
        <dbReference type="ARBA" id="ARBA00004651"/>
    </source>
</evidence>
<feature type="transmembrane region" description="Helical" evidence="11">
    <location>
        <begin position="12"/>
        <end position="30"/>
    </location>
</feature>
<organism evidence="12 13">
    <name type="scientific">Sneathiella litorea</name>
    <dbReference type="NCBI Taxonomy" id="2606216"/>
    <lineage>
        <taxon>Bacteria</taxon>
        <taxon>Pseudomonadati</taxon>
        <taxon>Pseudomonadota</taxon>
        <taxon>Alphaproteobacteria</taxon>
        <taxon>Sneathiellales</taxon>
        <taxon>Sneathiellaceae</taxon>
        <taxon>Sneathiella</taxon>
    </lineage>
</organism>
<proteinExistence type="predicted"/>
<gene>
    <name evidence="12" type="ORF">GQE98_16960</name>
</gene>
<comment type="subunit">
    <text evidence="2">The complex is composed of two ATP-binding proteins (LsrA), two transmembrane proteins (LsrC and LsrD) and a solute-binding protein (LsrB).</text>
</comment>
<evidence type="ECO:0000256" key="3">
    <source>
        <dbReference type="ARBA" id="ARBA00022448"/>
    </source>
</evidence>
<feature type="transmembrane region" description="Helical" evidence="11">
    <location>
        <begin position="119"/>
        <end position="138"/>
    </location>
</feature>
<dbReference type="GO" id="GO:0005886">
    <property type="term" value="C:plasma membrane"/>
    <property type="evidence" value="ECO:0007669"/>
    <property type="project" value="UniProtKB-SubCell"/>
</dbReference>
<reference evidence="12 13" key="1">
    <citation type="submission" date="2019-12" db="EMBL/GenBank/DDBJ databases">
        <title>Snethiella sp. nov. sp. isolated from sea sand.</title>
        <authorList>
            <person name="Kim J."/>
            <person name="Jeong S.E."/>
            <person name="Jung H.S."/>
            <person name="Jeon C.O."/>
        </authorList>
    </citation>
    <scope>NUCLEOTIDE SEQUENCE [LARGE SCALE GENOMIC DNA]</scope>
    <source>
        <strain evidence="12 13">DP05</strain>
    </source>
</reference>
<keyword evidence="3" id="KW-0813">Transport</keyword>
<dbReference type="GO" id="GO:0022857">
    <property type="term" value="F:transmembrane transporter activity"/>
    <property type="evidence" value="ECO:0007669"/>
    <property type="project" value="InterPro"/>
</dbReference>
<sequence length="314" mass="32674">MRDPITSALSSKYGIIVLLGMTVLFAFIFVPEFGTVNNLTNIAIQSAPLAILAIGQTVVIIAGLIDLSVGMLLGLIVVIIADLMQGQSSMTAFAILVALGLGGGVGMINGLLNNLLRIHPLILTFGMLSILQGLIFVYTDRSVGQVSPEFSWMANGTIFGVPFSIILLIFVATFVSFLLYRTRLGAHIFAVGGGEEQARRAGILTGRVKVWAFIFSGLSAGVAGMLVAGRLGTGYPNAGVGYELDAIVAVVLGGTSLAGGRGSILGTIAAVFVLGVASNILNLMEISSFVQILVKGLIVVIAILLNQPKRIVAS</sequence>
<dbReference type="Pfam" id="PF02653">
    <property type="entry name" value="BPD_transp_2"/>
    <property type="match status" value="1"/>
</dbReference>
<evidence type="ECO:0000256" key="6">
    <source>
        <dbReference type="ARBA" id="ARBA00022692"/>
    </source>
</evidence>
<keyword evidence="5" id="KW-0997">Cell inner membrane</keyword>
<feature type="transmembrane region" description="Helical" evidence="11">
    <location>
        <begin position="288"/>
        <end position="305"/>
    </location>
</feature>
<keyword evidence="8 11" id="KW-0472">Membrane</keyword>
<dbReference type="InterPro" id="IPR001851">
    <property type="entry name" value="ABC_transp_permease"/>
</dbReference>
<feature type="transmembrane region" description="Helical" evidence="11">
    <location>
        <begin position="69"/>
        <end position="86"/>
    </location>
</feature>
<keyword evidence="6 11" id="KW-0812">Transmembrane</keyword>
<name>A0A6L8WD79_9PROT</name>
<dbReference type="CDD" id="cd06579">
    <property type="entry name" value="TM_PBP1_transp_AraH_like"/>
    <property type="match status" value="1"/>
</dbReference>
<evidence type="ECO:0000256" key="9">
    <source>
        <dbReference type="ARBA" id="ARBA00025439"/>
    </source>
</evidence>
<protein>
    <recommendedName>
        <fullName evidence="10">Autoinducer 2 import system permease protein LsrD</fullName>
    </recommendedName>
</protein>
<feature type="transmembrane region" description="Helical" evidence="11">
    <location>
        <begin position="210"/>
        <end position="228"/>
    </location>
</feature>
<comment type="subcellular location">
    <subcellularLocation>
        <location evidence="1">Cell membrane</location>
        <topology evidence="1">Multi-pass membrane protein</topology>
    </subcellularLocation>
</comment>
<evidence type="ECO:0000256" key="10">
    <source>
        <dbReference type="ARBA" id="ARBA00039381"/>
    </source>
</evidence>
<dbReference type="EMBL" id="WTUW01000009">
    <property type="protein sequence ID" value="MZR32332.1"/>
    <property type="molecule type" value="Genomic_DNA"/>
</dbReference>
<evidence type="ECO:0000256" key="8">
    <source>
        <dbReference type="ARBA" id="ARBA00023136"/>
    </source>
</evidence>
<dbReference type="RefSeq" id="WP_161316970.1">
    <property type="nucleotide sequence ID" value="NZ_WTUW01000009.1"/>
</dbReference>
<keyword evidence="4" id="KW-1003">Cell membrane</keyword>
<dbReference type="PANTHER" id="PTHR32196">
    <property type="entry name" value="ABC TRANSPORTER PERMEASE PROTEIN YPHD-RELATED-RELATED"/>
    <property type="match status" value="1"/>
</dbReference>
<feature type="transmembrane region" description="Helical" evidence="11">
    <location>
        <begin position="92"/>
        <end position="112"/>
    </location>
</feature>
<evidence type="ECO:0000256" key="5">
    <source>
        <dbReference type="ARBA" id="ARBA00022519"/>
    </source>
</evidence>
<evidence type="ECO:0000256" key="11">
    <source>
        <dbReference type="SAM" id="Phobius"/>
    </source>
</evidence>